<evidence type="ECO:0000259" key="6">
    <source>
        <dbReference type="Pfam" id="PF14464"/>
    </source>
</evidence>
<dbReference type="HOGENOM" id="CLU_123228_1_1_6"/>
<dbReference type="Pfam" id="PF14464">
    <property type="entry name" value="Prok-JAB"/>
    <property type="match status" value="1"/>
</dbReference>
<keyword evidence="8" id="KW-1185">Reference proteome</keyword>
<dbReference type="Proteomes" id="UP000004664">
    <property type="component" value="Unassembled WGS sequence"/>
</dbReference>
<dbReference type="SUPFAM" id="SSF102712">
    <property type="entry name" value="JAB1/MPN domain"/>
    <property type="match status" value="1"/>
</dbReference>
<evidence type="ECO:0000256" key="1">
    <source>
        <dbReference type="ARBA" id="ARBA00022670"/>
    </source>
</evidence>
<proteinExistence type="predicted"/>
<evidence type="ECO:0000256" key="5">
    <source>
        <dbReference type="ARBA" id="ARBA00023049"/>
    </source>
</evidence>
<reference evidence="7 8" key="1">
    <citation type="submission" date="2011-06" db="EMBL/GenBank/DDBJ databases">
        <title>Genomic sequence of Methylobacter tundripaludum SV96.</title>
        <authorList>
            <consortium name="US DOE Joint Genome Institute"/>
            <person name="Lucas S."/>
            <person name="Han J."/>
            <person name="Lapidus A."/>
            <person name="Cheng J.-F."/>
            <person name="Goodwin L."/>
            <person name="Pitluck S."/>
            <person name="Held B."/>
            <person name="Detter J.C."/>
            <person name="Han C."/>
            <person name="Tapia R."/>
            <person name="Land M."/>
            <person name="Hauser L."/>
            <person name="Kyrpides N."/>
            <person name="Ivanova N."/>
            <person name="Ovchinnikova G."/>
            <person name="Pagani I."/>
            <person name="Klotz M.G."/>
            <person name="Dispirito A.A."/>
            <person name="Murrell J.C."/>
            <person name="Dunfield P."/>
            <person name="Kalyuzhnaya M.G."/>
            <person name="Svenning M."/>
            <person name="Trotsenko Y.A."/>
            <person name="Stein L.Y."/>
            <person name="Woyke T."/>
        </authorList>
    </citation>
    <scope>NUCLEOTIDE SEQUENCE [LARGE SCALE GENOMIC DNA]</scope>
    <source>
        <strain evidence="8">ATCC BAA-1195 / DSM 17260 / SV96</strain>
    </source>
</reference>
<evidence type="ECO:0000256" key="2">
    <source>
        <dbReference type="ARBA" id="ARBA00022723"/>
    </source>
</evidence>
<organism evidence="7 8">
    <name type="scientific">Methylobacter tundripaludum (strain ATCC BAA-1195 / DSM 17260 / SV96)</name>
    <dbReference type="NCBI Taxonomy" id="697282"/>
    <lineage>
        <taxon>Bacteria</taxon>
        <taxon>Pseudomonadati</taxon>
        <taxon>Pseudomonadota</taxon>
        <taxon>Gammaproteobacteria</taxon>
        <taxon>Methylococcales</taxon>
        <taxon>Methylococcaceae</taxon>
        <taxon>Methylobacter</taxon>
    </lineage>
</organism>
<dbReference type="STRING" id="697282.Mettu_2717"/>
<keyword evidence="5" id="KW-0482">Metalloprotease</keyword>
<dbReference type="eggNOG" id="COG1310">
    <property type="taxonomic scope" value="Bacteria"/>
</dbReference>
<dbReference type="GO" id="GO:0046872">
    <property type="term" value="F:metal ion binding"/>
    <property type="evidence" value="ECO:0007669"/>
    <property type="project" value="UniProtKB-KW"/>
</dbReference>
<keyword evidence="4" id="KW-0862">Zinc</keyword>
<protein>
    <recommendedName>
        <fullName evidence="6">JAB domain-containing protein</fullName>
    </recommendedName>
</protein>
<accession>G3IS83</accession>
<keyword evidence="3" id="KW-0378">Hydrolase</keyword>
<evidence type="ECO:0000256" key="4">
    <source>
        <dbReference type="ARBA" id="ARBA00022833"/>
    </source>
</evidence>
<dbReference type="InterPro" id="IPR028090">
    <property type="entry name" value="JAB_dom_prok"/>
</dbReference>
<feature type="domain" description="JAB" evidence="6">
    <location>
        <begin position="27"/>
        <end position="135"/>
    </location>
</feature>
<dbReference type="GO" id="GO:0006508">
    <property type="term" value="P:proteolysis"/>
    <property type="evidence" value="ECO:0007669"/>
    <property type="project" value="UniProtKB-KW"/>
</dbReference>
<evidence type="ECO:0000256" key="3">
    <source>
        <dbReference type="ARBA" id="ARBA00022801"/>
    </source>
</evidence>
<dbReference type="RefSeq" id="WP_006892171.1">
    <property type="nucleotide sequence ID" value="NZ_JH109152.1"/>
</dbReference>
<evidence type="ECO:0000313" key="7">
    <source>
        <dbReference type="EMBL" id="EGW23851.1"/>
    </source>
</evidence>
<evidence type="ECO:0000313" key="8">
    <source>
        <dbReference type="Proteomes" id="UP000004664"/>
    </source>
</evidence>
<dbReference type="GO" id="GO:0008237">
    <property type="term" value="F:metallopeptidase activity"/>
    <property type="evidence" value="ECO:0007669"/>
    <property type="project" value="UniProtKB-KW"/>
</dbReference>
<dbReference type="AlphaFoldDB" id="G3IS83"/>
<dbReference type="EMBL" id="JH109152">
    <property type="protein sequence ID" value="EGW23851.1"/>
    <property type="molecule type" value="Genomic_DNA"/>
</dbReference>
<gene>
    <name evidence="7" type="ORF">Mettu_2717</name>
</gene>
<keyword evidence="2" id="KW-0479">Metal-binding</keyword>
<name>G3IS83_METTV</name>
<dbReference type="Gene3D" id="3.40.140.10">
    <property type="entry name" value="Cytidine Deaminase, domain 2"/>
    <property type="match status" value="1"/>
</dbReference>
<sequence length="166" mass="19341">MLQQDFITIQLPKNELVIMPTSVLTRLHQYRQLKFWHKEKGGIFLGRYRGQYIEVTDVTLPQHDDICGRFFFNRCSSLHQQTAYQQWQNSNSEITYVGEWHTHPEQFSTPSTQDITEWQSKLSGSFESMLLCIVGQSTDWFGCFQDGVISKETSSSLTSCPQNYQL</sequence>
<keyword evidence="1" id="KW-0645">Protease</keyword>